<reference evidence="9" key="2">
    <citation type="submission" date="2014-03" db="EMBL/GenBank/DDBJ databases">
        <authorList>
            <person name="Genoscope - CEA"/>
        </authorList>
    </citation>
    <scope>NUCLEOTIDE SEQUENCE</scope>
</reference>
<dbReference type="AlphaFoldDB" id="A0A060XV39"/>
<dbReference type="InterPro" id="IPR015631">
    <property type="entry name" value="CD2/SLAM_rcpt"/>
</dbReference>
<evidence type="ECO:0000256" key="1">
    <source>
        <dbReference type="ARBA" id="ARBA00004370"/>
    </source>
</evidence>
<keyword evidence="3 6" id="KW-0472">Membrane</keyword>
<evidence type="ECO:0000313" key="9">
    <source>
        <dbReference type="EMBL" id="CDQ83533.1"/>
    </source>
</evidence>
<sequence length="320" mass="34948">MAALLHYIVFLSALVQGSESSIETLKRFVLKGENVRLHVQGYAKLNNIEDLKWTFKKSHTLVKYSNESSTVKVYTKYQGRIEFSEANFSLVLKNLQEGDSGLYDAGVSGEENKDVAKYQISVQERVVTPVLTVNSVSSINGNCNVTVTCRGQNTSVTSSCNSSTCSQVGGESRGAETSTVPLLSVYVAGGFIICNHSNQISWAPNMKEIETICASNSKPERDEENQNYKVGIIIFIIIIIFVGCVLIAWQKLNKGYKEDSINTDYATVRTPGNSHVGGEEQESPGPGPTTPTIYSEVGLPQPQLCELPTMVGDGNHLLHN</sequence>
<feature type="domain" description="Immunoglobulin V-set" evidence="8">
    <location>
        <begin position="30"/>
        <end position="113"/>
    </location>
</feature>
<dbReference type="InterPro" id="IPR013783">
    <property type="entry name" value="Ig-like_fold"/>
</dbReference>
<gene>
    <name evidence="9" type="ORF">GSONMT00000039001</name>
</gene>
<feature type="chain" id="PRO_5001596401" description="Immunoglobulin V-set domain-containing protein" evidence="7">
    <location>
        <begin position="21"/>
        <end position="320"/>
    </location>
</feature>
<feature type="region of interest" description="Disordered" evidence="5">
    <location>
        <begin position="267"/>
        <end position="293"/>
    </location>
</feature>
<evidence type="ECO:0000256" key="5">
    <source>
        <dbReference type="SAM" id="MobiDB-lite"/>
    </source>
</evidence>
<evidence type="ECO:0000313" key="10">
    <source>
        <dbReference type="Proteomes" id="UP000193380"/>
    </source>
</evidence>
<keyword evidence="6" id="KW-0812">Transmembrane</keyword>
<dbReference type="GO" id="GO:0016020">
    <property type="term" value="C:membrane"/>
    <property type="evidence" value="ECO:0007669"/>
    <property type="project" value="UniProtKB-SubCell"/>
</dbReference>
<evidence type="ECO:0000256" key="3">
    <source>
        <dbReference type="ARBA" id="ARBA00023136"/>
    </source>
</evidence>
<accession>A0A060XV39</accession>
<dbReference type="PANTHER" id="PTHR12080:SF56">
    <property type="entry name" value="NATURAL KILLER CELL RECEPTOR 2B4"/>
    <property type="match status" value="1"/>
</dbReference>
<evidence type="ECO:0000256" key="6">
    <source>
        <dbReference type="SAM" id="Phobius"/>
    </source>
</evidence>
<dbReference type="PANTHER" id="PTHR12080">
    <property type="entry name" value="SIGNALING LYMPHOCYTIC ACTIVATION MOLECULE"/>
    <property type="match status" value="1"/>
</dbReference>
<proteinExistence type="predicted"/>
<dbReference type="InterPro" id="IPR036179">
    <property type="entry name" value="Ig-like_dom_sf"/>
</dbReference>
<organism evidence="9 10">
    <name type="scientific">Oncorhynchus mykiss</name>
    <name type="common">Rainbow trout</name>
    <name type="synonym">Salmo gairdneri</name>
    <dbReference type="NCBI Taxonomy" id="8022"/>
    <lineage>
        <taxon>Eukaryota</taxon>
        <taxon>Metazoa</taxon>
        <taxon>Chordata</taxon>
        <taxon>Craniata</taxon>
        <taxon>Vertebrata</taxon>
        <taxon>Euteleostomi</taxon>
        <taxon>Actinopterygii</taxon>
        <taxon>Neopterygii</taxon>
        <taxon>Teleostei</taxon>
        <taxon>Protacanthopterygii</taxon>
        <taxon>Salmoniformes</taxon>
        <taxon>Salmonidae</taxon>
        <taxon>Salmoninae</taxon>
        <taxon>Oncorhynchus</taxon>
    </lineage>
</organism>
<reference evidence="9" key="1">
    <citation type="journal article" date="2014" name="Nat. Commun.">
        <title>The rainbow trout genome provides novel insights into evolution after whole-genome duplication in vertebrates.</title>
        <authorList>
            <person name="Berthelot C."/>
            <person name="Brunet F."/>
            <person name="Chalopin D."/>
            <person name="Juanchich A."/>
            <person name="Bernard M."/>
            <person name="Noel B."/>
            <person name="Bento P."/>
            <person name="Da Silva C."/>
            <person name="Labadie K."/>
            <person name="Alberti A."/>
            <person name="Aury J.M."/>
            <person name="Louis A."/>
            <person name="Dehais P."/>
            <person name="Bardou P."/>
            <person name="Montfort J."/>
            <person name="Klopp C."/>
            <person name="Cabau C."/>
            <person name="Gaspin C."/>
            <person name="Thorgaard G.H."/>
            <person name="Boussaha M."/>
            <person name="Quillet E."/>
            <person name="Guyomard R."/>
            <person name="Galiana D."/>
            <person name="Bobe J."/>
            <person name="Volff J.N."/>
            <person name="Genet C."/>
            <person name="Wincker P."/>
            <person name="Jaillon O."/>
            <person name="Roest Crollius H."/>
            <person name="Guiguen Y."/>
        </authorList>
    </citation>
    <scope>NUCLEOTIDE SEQUENCE [LARGE SCALE GENOMIC DNA]</scope>
</reference>
<dbReference type="Gene3D" id="2.60.40.10">
    <property type="entry name" value="Immunoglobulins"/>
    <property type="match status" value="1"/>
</dbReference>
<dbReference type="Pfam" id="PF07686">
    <property type="entry name" value="V-set"/>
    <property type="match status" value="1"/>
</dbReference>
<dbReference type="PaxDb" id="8022-A0A060XV39"/>
<comment type="subcellular location">
    <subcellularLocation>
        <location evidence="1">Membrane</location>
    </subcellularLocation>
</comment>
<dbReference type="InterPro" id="IPR013106">
    <property type="entry name" value="Ig_V-set"/>
</dbReference>
<feature type="transmembrane region" description="Helical" evidence="6">
    <location>
        <begin position="228"/>
        <end position="249"/>
    </location>
</feature>
<evidence type="ECO:0000256" key="2">
    <source>
        <dbReference type="ARBA" id="ARBA00022729"/>
    </source>
</evidence>
<name>A0A060XV39_ONCMY</name>
<keyword evidence="4" id="KW-0325">Glycoprotein</keyword>
<keyword evidence="6" id="KW-1133">Transmembrane helix</keyword>
<keyword evidence="2 7" id="KW-0732">Signal</keyword>
<feature type="signal peptide" evidence="7">
    <location>
        <begin position="1"/>
        <end position="20"/>
    </location>
</feature>
<dbReference type="Proteomes" id="UP000193380">
    <property type="component" value="Unassembled WGS sequence"/>
</dbReference>
<evidence type="ECO:0000256" key="4">
    <source>
        <dbReference type="ARBA" id="ARBA00023180"/>
    </source>
</evidence>
<dbReference type="SUPFAM" id="SSF48726">
    <property type="entry name" value="Immunoglobulin"/>
    <property type="match status" value="1"/>
</dbReference>
<protein>
    <recommendedName>
        <fullName evidence="8">Immunoglobulin V-set domain-containing protein</fullName>
    </recommendedName>
</protein>
<dbReference type="EMBL" id="FR906200">
    <property type="protein sequence ID" value="CDQ83533.1"/>
    <property type="molecule type" value="Genomic_DNA"/>
</dbReference>
<evidence type="ECO:0000256" key="7">
    <source>
        <dbReference type="SAM" id="SignalP"/>
    </source>
</evidence>
<dbReference type="STRING" id="8022.A0A060XV39"/>
<evidence type="ECO:0000259" key="8">
    <source>
        <dbReference type="Pfam" id="PF07686"/>
    </source>
</evidence>